<dbReference type="EMBL" id="FRBL01000002">
    <property type="protein sequence ID" value="SHL10135.1"/>
    <property type="molecule type" value="Genomic_DNA"/>
</dbReference>
<dbReference type="SUPFAM" id="SSF51004">
    <property type="entry name" value="C-terminal (heme d1) domain of cytochrome cd1-nitrite reductase"/>
    <property type="match status" value="1"/>
</dbReference>
<dbReference type="STRING" id="1419482.SAMN05444266_10244"/>
<accession>A0A1M6XWE4</accession>
<dbReference type="Proteomes" id="UP000184420">
    <property type="component" value="Unassembled WGS sequence"/>
</dbReference>
<dbReference type="NCBIfam" id="TIGR02276">
    <property type="entry name" value="beta_rpt_yvtn"/>
    <property type="match status" value="1"/>
</dbReference>
<dbReference type="PANTHER" id="PTHR47197:SF3">
    <property type="entry name" value="DIHYDRO-HEME D1 DEHYDROGENASE"/>
    <property type="match status" value="1"/>
</dbReference>
<dbReference type="RefSeq" id="WP_073078618.1">
    <property type="nucleotide sequence ID" value="NZ_FRBL01000002.1"/>
</dbReference>
<organism evidence="1 2">
    <name type="scientific">Chitinophaga jiangningensis</name>
    <dbReference type="NCBI Taxonomy" id="1419482"/>
    <lineage>
        <taxon>Bacteria</taxon>
        <taxon>Pseudomonadati</taxon>
        <taxon>Bacteroidota</taxon>
        <taxon>Chitinophagia</taxon>
        <taxon>Chitinophagales</taxon>
        <taxon>Chitinophagaceae</taxon>
        <taxon>Chitinophaga</taxon>
    </lineage>
</organism>
<sequence length="359" mass="38049">MRTTIYMAVTAAIGLGIITAMSCSKSKNDDMNMNEKNIDYPAAYVVNGQSSSISVINLTTNTITDSIELMGSGNNMVMWPHHISLHNAGNVLHLALGVPGMDLSKGHSGNMSGMKGKILVLDGIKGIVQKNLEVPVANHNAAFSPDGKEIWTSQMDMDGKVLVYDAATYTLKNTIAVGMEPAEVTFSADGSKAYVANGGDNTVSVINPATKAVIAAIPVGEDPVGAWVGYDGKMYVDNEKGKSISVLDVATNTIVQIIPLGFMPGSTSHNAAAKELWVTDPDNGKVHYWSWDNSVSQWMHGGVFNTAEGAHAVAFTKDGSIAYVTNQLAASVSIIKVSDHSKIRDLVVGQKPNGIVIKQ</sequence>
<evidence type="ECO:0000313" key="1">
    <source>
        <dbReference type="EMBL" id="SHL10135.1"/>
    </source>
</evidence>
<dbReference type="AlphaFoldDB" id="A0A1M6XWE4"/>
<evidence type="ECO:0000313" key="2">
    <source>
        <dbReference type="Proteomes" id="UP000184420"/>
    </source>
</evidence>
<dbReference type="InterPro" id="IPR011964">
    <property type="entry name" value="YVTN_b-propeller_repeat"/>
</dbReference>
<keyword evidence="2" id="KW-1185">Reference proteome</keyword>
<dbReference type="InterPro" id="IPR051200">
    <property type="entry name" value="Host-pathogen_enzymatic-act"/>
</dbReference>
<dbReference type="InterPro" id="IPR015943">
    <property type="entry name" value="WD40/YVTN_repeat-like_dom_sf"/>
</dbReference>
<proteinExistence type="predicted"/>
<dbReference type="PANTHER" id="PTHR47197">
    <property type="entry name" value="PROTEIN NIRF"/>
    <property type="match status" value="1"/>
</dbReference>
<name>A0A1M6XWE4_9BACT</name>
<dbReference type="Gene3D" id="2.130.10.10">
    <property type="entry name" value="YVTN repeat-like/Quinoprotein amine dehydrogenase"/>
    <property type="match status" value="2"/>
</dbReference>
<dbReference type="OrthoDB" id="9803927at2"/>
<gene>
    <name evidence="1" type="ORF">SAMN05444266_10244</name>
</gene>
<dbReference type="PROSITE" id="PS51257">
    <property type="entry name" value="PROKAR_LIPOPROTEIN"/>
    <property type="match status" value="1"/>
</dbReference>
<reference evidence="1 2" key="1">
    <citation type="submission" date="2016-11" db="EMBL/GenBank/DDBJ databases">
        <authorList>
            <person name="Jaros S."/>
            <person name="Januszkiewicz K."/>
            <person name="Wedrychowicz H."/>
        </authorList>
    </citation>
    <scope>NUCLEOTIDE SEQUENCE [LARGE SCALE GENOMIC DNA]</scope>
    <source>
        <strain evidence="1 2">DSM 27406</strain>
    </source>
</reference>
<protein>
    <submittedName>
        <fullName evidence="1">40-residue YVTN family beta-propeller repeat-containing protein</fullName>
    </submittedName>
</protein>
<dbReference type="InterPro" id="IPR011048">
    <property type="entry name" value="Haem_d1_sf"/>
</dbReference>